<evidence type="ECO:0000313" key="4">
    <source>
        <dbReference type="EMBL" id="KAL1605889.1"/>
    </source>
</evidence>
<protein>
    <submittedName>
        <fullName evidence="4">Uncharacterized protein</fullName>
    </submittedName>
</protein>
<keyword evidence="2" id="KW-0677">Repeat</keyword>
<proteinExistence type="predicted"/>
<evidence type="ECO:0000256" key="2">
    <source>
        <dbReference type="ARBA" id="ARBA00022737"/>
    </source>
</evidence>
<evidence type="ECO:0000256" key="1">
    <source>
        <dbReference type="ARBA" id="ARBA00022729"/>
    </source>
</evidence>
<dbReference type="EMBL" id="JAKIXB020000008">
    <property type="protein sequence ID" value="KAL1605889.1"/>
    <property type="molecule type" value="Genomic_DNA"/>
</dbReference>
<keyword evidence="1" id="KW-0732">Signal</keyword>
<reference evidence="4 5" key="1">
    <citation type="submission" date="2024-02" db="EMBL/GenBank/DDBJ databases">
        <title>De novo assembly and annotation of 12 fungi associated with fruit tree decline syndrome in Ontario, Canada.</title>
        <authorList>
            <person name="Sulman M."/>
            <person name="Ellouze W."/>
            <person name="Ilyukhin E."/>
        </authorList>
    </citation>
    <scope>NUCLEOTIDE SEQUENCE [LARGE SCALE GENOMIC DNA]</scope>
    <source>
        <strain evidence="4 5">M97-236</strain>
    </source>
</reference>
<name>A0ABR3RN83_9PLEO</name>
<evidence type="ECO:0000313" key="5">
    <source>
        <dbReference type="Proteomes" id="UP001521222"/>
    </source>
</evidence>
<keyword evidence="5" id="KW-1185">Reference proteome</keyword>
<sequence>MLTYFGNFTARGNLDCYNKAHLVASSPALHSLNDTALPNWGCSIHEAFSAFQTTGLRGFQTLAVAQDVLGEGSQTFGDGSVGLPYIISHGATPVACSDGLWDEMYGEECDARNTIDDDGCSSSYKCESSLPNGDGTCFNLPKSSDFTND</sequence>
<organism evidence="4 5">
    <name type="scientific">Nothophoma quercina</name>
    <dbReference type="NCBI Taxonomy" id="749835"/>
    <lineage>
        <taxon>Eukaryota</taxon>
        <taxon>Fungi</taxon>
        <taxon>Dikarya</taxon>
        <taxon>Ascomycota</taxon>
        <taxon>Pezizomycotina</taxon>
        <taxon>Dothideomycetes</taxon>
        <taxon>Pleosporomycetidae</taxon>
        <taxon>Pleosporales</taxon>
        <taxon>Pleosporineae</taxon>
        <taxon>Didymellaceae</taxon>
        <taxon>Nothophoma</taxon>
    </lineage>
</organism>
<keyword evidence="3" id="KW-1015">Disulfide bond</keyword>
<gene>
    <name evidence="4" type="ORF">SLS59_003010</name>
</gene>
<dbReference type="Proteomes" id="UP001521222">
    <property type="component" value="Unassembled WGS sequence"/>
</dbReference>
<dbReference type="InterPro" id="IPR011936">
    <property type="entry name" value="Myxo_disulph_rpt"/>
</dbReference>
<dbReference type="NCBIfam" id="TIGR02232">
    <property type="entry name" value="myxo_disulf_rpt"/>
    <property type="match status" value="1"/>
</dbReference>
<accession>A0ABR3RN83</accession>
<comment type="caution">
    <text evidence="4">The sequence shown here is derived from an EMBL/GenBank/DDBJ whole genome shotgun (WGS) entry which is preliminary data.</text>
</comment>
<evidence type="ECO:0000256" key="3">
    <source>
        <dbReference type="ARBA" id="ARBA00023157"/>
    </source>
</evidence>